<keyword evidence="2" id="KW-0503">Monooxygenase</keyword>
<dbReference type="InterPro" id="IPR011008">
    <property type="entry name" value="Dimeric_a/b-barrel"/>
</dbReference>
<dbReference type="OrthoDB" id="5241825at2"/>
<dbReference type="AlphaFoldDB" id="A0A558ANI4"/>
<feature type="domain" description="ABM" evidence="1">
    <location>
        <begin position="7"/>
        <end position="95"/>
    </location>
</feature>
<organism evidence="2 3">
    <name type="scientific">Amycolatopsis rhizosphaerae</name>
    <dbReference type="NCBI Taxonomy" id="2053003"/>
    <lineage>
        <taxon>Bacteria</taxon>
        <taxon>Bacillati</taxon>
        <taxon>Actinomycetota</taxon>
        <taxon>Actinomycetes</taxon>
        <taxon>Pseudonocardiales</taxon>
        <taxon>Pseudonocardiaceae</taxon>
        <taxon>Amycolatopsis</taxon>
    </lineage>
</organism>
<dbReference type="PANTHER" id="PTHR33336:SF3">
    <property type="entry name" value="ABM DOMAIN-CONTAINING PROTEIN"/>
    <property type="match status" value="1"/>
</dbReference>
<gene>
    <name evidence="2" type="ORF">FNH05_31935</name>
</gene>
<dbReference type="SUPFAM" id="SSF54909">
    <property type="entry name" value="Dimeric alpha+beta barrel"/>
    <property type="match status" value="1"/>
</dbReference>
<dbReference type="InterPro" id="IPR007138">
    <property type="entry name" value="ABM_dom"/>
</dbReference>
<accession>A0A558ANI4</accession>
<dbReference type="GO" id="GO:0004497">
    <property type="term" value="F:monooxygenase activity"/>
    <property type="evidence" value="ECO:0007669"/>
    <property type="project" value="UniProtKB-KW"/>
</dbReference>
<dbReference type="InterPro" id="IPR050744">
    <property type="entry name" value="AI-2_Isomerase_LsrG"/>
</dbReference>
<protein>
    <submittedName>
        <fullName evidence="2">Antibiotic biosynthesis monooxygenase</fullName>
    </submittedName>
</protein>
<evidence type="ECO:0000313" key="3">
    <source>
        <dbReference type="Proteomes" id="UP000320011"/>
    </source>
</evidence>
<dbReference type="PROSITE" id="PS51725">
    <property type="entry name" value="ABM"/>
    <property type="match status" value="1"/>
</dbReference>
<dbReference type="GO" id="GO:0005829">
    <property type="term" value="C:cytosol"/>
    <property type="evidence" value="ECO:0007669"/>
    <property type="project" value="TreeGrafter"/>
</dbReference>
<evidence type="ECO:0000313" key="2">
    <source>
        <dbReference type="EMBL" id="TVT25818.1"/>
    </source>
</evidence>
<dbReference type="Gene3D" id="3.30.70.100">
    <property type="match status" value="1"/>
</dbReference>
<dbReference type="Pfam" id="PF03992">
    <property type="entry name" value="ABM"/>
    <property type="match status" value="1"/>
</dbReference>
<dbReference type="RefSeq" id="WP_144592567.1">
    <property type="nucleotide sequence ID" value="NZ_VJWX01000513.1"/>
</dbReference>
<reference evidence="2 3" key="1">
    <citation type="submission" date="2019-07" db="EMBL/GenBank/DDBJ databases">
        <authorList>
            <person name="Duangmal K."/>
            <person name="Teo W.F.A."/>
        </authorList>
    </citation>
    <scope>NUCLEOTIDE SEQUENCE [LARGE SCALE GENOMIC DNA]</scope>
    <source>
        <strain evidence="2 3">TBRC 6029</strain>
    </source>
</reference>
<keyword evidence="3" id="KW-1185">Reference proteome</keyword>
<name>A0A558ANI4_9PSEU</name>
<comment type="caution">
    <text evidence="2">The sequence shown here is derived from an EMBL/GenBank/DDBJ whole genome shotgun (WGS) entry which is preliminary data.</text>
</comment>
<reference evidence="2 3" key="2">
    <citation type="submission" date="2019-08" db="EMBL/GenBank/DDBJ databases">
        <title>Amycolatopsis acidicola sp. nov., isolated from peat swamp forest soil.</title>
        <authorList>
            <person name="Srisuk N."/>
        </authorList>
    </citation>
    <scope>NUCLEOTIDE SEQUENCE [LARGE SCALE GENOMIC DNA]</scope>
    <source>
        <strain evidence="2 3">TBRC 6029</strain>
    </source>
</reference>
<dbReference type="EMBL" id="VJWX01000513">
    <property type="protein sequence ID" value="TVT25818.1"/>
    <property type="molecule type" value="Genomic_DNA"/>
</dbReference>
<proteinExistence type="predicted"/>
<dbReference type="Proteomes" id="UP000320011">
    <property type="component" value="Unassembled WGS sequence"/>
</dbReference>
<dbReference type="PANTHER" id="PTHR33336">
    <property type="entry name" value="QUINOL MONOOXYGENASE YGIN-RELATED"/>
    <property type="match status" value="1"/>
</dbReference>
<sequence>MTSNDAVVVVATIQAAEGSEDKVEQALRAAIPAVHAEPGCLRYALHRDLRSPGTFVMIEKWASAEALGVHGKGAALRELGAALDGLLSKPLSVQTLTALPEGDGDLGRL</sequence>
<keyword evidence="2" id="KW-0560">Oxidoreductase</keyword>
<evidence type="ECO:0000259" key="1">
    <source>
        <dbReference type="PROSITE" id="PS51725"/>
    </source>
</evidence>